<dbReference type="EMBL" id="VDGI01000055">
    <property type="protein sequence ID" value="TQR15402.1"/>
    <property type="molecule type" value="Genomic_DNA"/>
</dbReference>
<comment type="caution">
    <text evidence="1">The sequence shown here is derived from an EMBL/GenBank/DDBJ whole genome shotgun (WGS) entry which is preliminary data.</text>
</comment>
<reference evidence="1 2" key="1">
    <citation type="submission" date="2019-06" db="EMBL/GenBank/DDBJ databases">
        <title>Psychrobacillus vulpis sp. nov., a new species isolated from feces of a red fox that inhabits in The Tablas de Daimiel Natural Park, Albacete, Spain.</title>
        <authorList>
            <person name="Rodriguez M."/>
            <person name="Reina J.C."/>
            <person name="Bejar V."/>
            <person name="Llamas I."/>
        </authorList>
    </citation>
    <scope>NUCLEOTIDE SEQUENCE [LARGE SCALE GENOMIC DNA]</scope>
    <source>
        <strain evidence="1 2">Z8</strain>
    </source>
</reference>
<proteinExistence type="predicted"/>
<protein>
    <submittedName>
        <fullName evidence="1">Uncharacterized protein</fullName>
    </submittedName>
</protein>
<organism evidence="1 2">
    <name type="scientific">Psychrobacillus vulpis</name>
    <dbReference type="NCBI Taxonomy" id="2325572"/>
    <lineage>
        <taxon>Bacteria</taxon>
        <taxon>Bacillati</taxon>
        <taxon>Bacillota</taxon>
        <taxon>Bacilli</taxon>
        <taxon>Bacillales</taxon>
        <taxon>Bacillaceae</taxon>
        <taxon>Psychrobacillus</taxon>
    </lineage>
</organism>
<sequence>MENHVKFPVTEGWYELFVRSNFSWDDIERWTSLEEKHEVTVIHALEMYAHEKAANNKKPHVISNLPTKSEFIDFLVKLRAKQVLKKRTMLVENVIQNINIFY</sequence>
<name>A0A544TD64_9BACI</name>
<dbReference type="OrthoDB" id="2875031at2"/>
<accession>A0A544TD64</accession>
<evidence type="ECO:0000313" key="2">
    <source>
        <dbReference type="Proteomes" id="UP000316626"/>
    </source>
</evidence>
<dbReference type="Proteomes" id="UP000316626">
    <property type="component" value="Unassembled WGS sequence"/>
</dbReference>
<dbReference type="AlphaFoldDB" id="A0A544TD64"/>
<evidence type="ECO:0000313" key="1">
    <source>
        <dbReference type="EMBL" id="TQR15402.1"/>
    </source>
</evidence>
<gene>
    <name evidence="1" type="ORF">FG384_19410</name>
</gene>
<dbReference type="RefSeq" id="WP_142644334.1">
    <property type="nucleotide sequence ID" value="NZ_VDGI01000055.1"/>
</dbReference>
<keyword evidence="2" id="KW-1185">Reference proteome</keyword>